<protein>
    <submittedName>
        <fullName evidence="2">Uncharacterized protein</fullName>
    </submittedName>
</protein>
<gene>
    <name evidence="2" type="ORF">AEth_00316</name>
    <name evidence="3" type="ORF">AEth_00390</name>
</gene>
<evidence type="ECO:0000313" key="4">
    <source>
        <dbReference type="Proteomes" id="UP000291831"/>
    </source>
</evidence>
<organism evidence="2 4">
    <name type="scientific">Candidatus Argoarchaeum ethanivorans</name>
    <dbReference type="NCBI Taxonomy" id="2608793"/>
    <lineage>
        <taxon>Archaea</taxon>
        <taxon>Methanobacteriati</taxon>
        <taxon>Methanobacteriota</taxon>
        <taxon>Stenosarchaea group</taxon>
        <taxon>Methanomicrobia</taxon>
        <taxon>Methanosarcinales</taxon>
        <taxon>Methanosarcinales incertae sedis</taxon>
        <taxon>GOM Arc I cluster</taxon>
        <taxon>Candidatus Argoarchaeum</taxon>
    </lineage>
</organism>
<feature type="compositionally biased region" description="Basic residues" evidence="1">
    <location>
        <begin position="100"/>
        <end position="115"/>
    </location>
</feature>
<comment type="caution">
    <text evidence="2">The sequence shown here is derived from an EMBL/GenBank/DDBJ whole genome shotgun (WGS) entry which is preliminary data.</text>
</comment>
<reference evidence="4" key="2">
    <citation type="submission" date="2019-01" db="EMBL/GenBank/DDBJ databases">
        <title>Anaerobic oxidation of ethane by archaea from a marine hydrocarbon seep.</title>
        <authorList>
            <person name="Musat F."/>
        </authorList>
    </citation>
    <scope>NUCLEOTIDE SEQUENCE [LARGE SCALE GENOMIC DNA]</scope>
</reference>
<sequence length="115" mass="13209">MHFKLKTINNRKYLYIIKNERINGKVVQTIQKSVGSADKVYQLLTSVKPIRIASYPFGKPAAFMKAAEEVGLTDSMNKHIKVKKIGRLTPAQYPTPNNPRKIRARFQSKRPRRAL</sequence>
<evidence type="ECO:0000256" key="1">
    <source>
        <dbReference type="SAM" id="MobiDB-lite"/>
    </source>
</evidence>
<dbReference type="EMBL" id="RPGO01000005">
    <property type="protein sequence ID" value="RZB32712.1"/>
    <property type="molecule type" value="Genomic_DNA"/>
</dbReference>
<dbReference type="AlphaFoldDB" id="A0A8B3S6V2"/>
<name>A0A8B3S6V2_9EURY</name>
<reference evidence="2" key="1">
    <citation type="journal article" date="2019" name="Nature">
        <title>Anaerobic oxidation of ethane by archaea from a marine hydrocarbon seep.</title>
        <authorList>
            <person name="Chen S.C."/>
            <person name="Musat N."/>
            <person name="Lechtenfeld O.J."/>
            <person name="Paschke H."/>
            <person name="Schmidt M."/>
            <person name="Said N."/>
            <person name="Popp D."/>
            <person name="Calabrese F."/>
            <person name="Stryhanyuk H."/>
            <person name="Jaekel U."/>
            <person name="Zhu Y.G."/>
            <person name="Joye S.B."/>
            <person name="Richnow H.H."/>
            <person name="Widdel F."/>
            <person name="Musat F."/>
        </authorList>
    </citation>
    <scope>NUCLEOTIDE SEQUENCE</scope>
    <source>
        <strain evidence="2">Eth-Arch1</strain>
    </source>
</reference>
<feature type="region of interest" description="Disordered" evidence="1">
    <location>
        <begin position="89"/>
        <end position="115"/>
    </location>
</feature>
<accession>A0A8B3S6V2</accession>
<proteinExistence type="predicted"/>
<dbReference type="Proteomes" id="UP000291831">
    <property type="component" value="Unassembled WGS sequence"/>
</dbReference>
<evidence type="ECO:0000313" key="3">
    <source>
        <dbReference type="EMBL" id="RZB32712.1"/>
    </source>
</evidence>
<evidence type="ECO:0000313" key="2">
    <source>
        <dbReference type="EMBL" id="RZB32638.1"/>
    </source>
</evidence>
<dbReference type="EMBL" id="RPGO01000005">
    <property type="protein sequence ID" value="RZB32638.1"/>
    <property type="molecule type" value="Genomic_DNA"/>
</dbReference>